<comment type="similarity">
    <text evidence="8">Belongs to the NFYA/HAP2 subunit family.</text>
</comment>
<dbReference type="PROSITE" id="PS00686">
    <property type="entry name" value="NFYA_HAP2_1"/>
    <property type="match status" value="1"/>
</dbReference>
<dbReference type="EMBL" id="JAQQAF010000007">
    <property type="protein sequence ID" value="KAJ8470837.1"/>
    <property type="molecule type" value="Genomic_DNA"/>
</dbReference>
<dbReference type="InterPro" id="IPR018362">
    <property type="entry name" value="CCAAT-binding_factor_CS"/>
</dbReference>
<dbReference type="Proteomes" id="UP001222027">
    <property type="component" value="Unassembled WGS sequence"/>
</dbReference>
<evidence type="ECO:0000256" key="10">
    <source>
        <dbReference type="SAM" id="SignalP"/>
    </source>
</evidence>
<dbReference type="PRINTS" id="PR00616">
    <property type="entry name" value="CCAATSUBUNTB"/>
</dbReference>
<proteinExistence type="inferred from homology"/>
<evidence type="ECO:0000313" key="11">
    <source>
        <dbReference type="EMBL" id="KAJ8470837.1"/>
    </source>
</evidence>
<feature type="compositionally biased region" description="Low complexity" evidence="9">
    <location>
        <begin position="393"/>
        <end position="410"/>
    </location>
</feature>
<comment type="subcellular location">
    <subcellularLocation>
        <location evidence="1 8">Nucleus</location>
    </subcellularLocation>
</comment>
<comment type="caution">
    <text evidence="11">The sequence shown here is derived from an EMBL/GenBank/DDBJ whole genome shotgun (WGS) entry which is preliminary data.</text>
</comment>
<evidence type="ECO:0000256" key="3">
    <source>
        <dbReference type="ARBA" id="ARBA00023125"/>
    </source>
</evidence>
<keyword evidence="10" id="KW-0732">Signal</keyword>
<evidence type="ECO:0000313" key="12">
    <source>
        <dbReference type="Proteomes" id="UP001222027"/>
    </source>
</evidence>
<evidence type="ECO:0000256" key="5">
    <source>
        <dbReference type="ARBA" id="ARBA00023163"/>
    </source>
</evidence>
<dbReference type="GO" id="GO:0016602">
    <property type="term" value="C:CCAAT-binding factor complex"/>
    <property type="evidence" value="ECO:0007669"/>
    <property type="project" value="InterPro"/>
</dbReference>
<feature type="region of interest" description="Disordered" evidence="9">
    <location>
        <begin position="349"/>
        <end position="410"/>
    </location>
</feature>
<keyword evidence="2 8" id="KW-0805">Transcription regulation</keyword>
<dbReference type="AlphaFoldDB" id="A0AAV8QGV7"/>
<comment type="function">
    <text evidence="8">Component of the sequence-specific heterotrimeric transcription factor (NF-Y) which specifically recognizes a 5'-CCAAT-3' box motif found in the promoters of its target genes.</text>
</comment>
<feature type="compositionally biased region" description="Basic and acidic residues" evidence="9">
    <location>
        <begin position="373"/>
        <end position="383"/>
    </location>
</feature>
<keyword evidence="5 8" id="KW-0804">Transcription</keyword>
<feature type="chain" id="PRO_5043630957" description="Nuclear transcription factor Y subunit" evidence="10">
    <location>
        <begin position="19"/>
        <end position="474"/>
    </location>
</feature>
<keyword evidence="3 8" id="KW-0238">DNA-binding</keyword>
<protein>
    <recommendedName>
        <fullName evidence="8">Nuclear transcription factor Y subunit</fullName>
    </recommendedName>
</protein>
<evidence type="ECO:0000256" key="8">
    <source>
        <dbReference type="RuleBase" id="RU367155"/>
    </source>
</evidence>
<keyword evidence="6 8" id="KW-0539">Nucleus</keyword>
<keyword evidence="4" id="KW-0010">Activator</keyword>
<feature type="signal peptide" evidence="10">
    <location>
        <begin position="1"/>
        <end position="18"/>
    </location>
</feature>
<keyword evidence="12" id="KW-1185">Reference proteome</keyword>
<name>A0AAV8QGV7_ENSVE</name>
<evidence type="ECO:0000256" key="9">
    <source>
        <dbReference type="SAM" id="MobiDB-lite"/>
    </source>
</evidence>
<dbReference type="SMART" id="SM00521">
    <property type="entry name" value="CBF"/>
    <property type="match status" value="1"/>
</dbReference>
<dbReference type="GO" id="GO:0003677">
    <property type="term" value="F:DNA binding"/>
    <property type="evidence" value="ECO:0007669"/>
    <property type="project" value="UniProtKB-KW"/>
</dbReference>
<evidence type="ECO:0000256" key="2">
    <source>
        <dbReference type="ARBA" id="ARBA00023015"/>
    </source>
</evidence>
<dbReference type="Pfam" id="PF02045">
    <property type="entry name" value="CBFB_NFYA"/>
    <property type="match status" value="1"/>
</dbReference>
<accession>A0AAV8QGV7</accession>
<reference evidence="11 12" key="1">
    <citation type="submission" date="2022-12" db="EMBL/GenBank/DDBJ databases">
        <title>Chromosome-scale assembly of the Ensete ventricosum genome.</title>
        <authorList>
            <person name="Dussert Y."/>
            <person name="Stocks J."/>
            <person name="Wendawek A."/>
            <person name="Woldeyes F."/>
            <person name="Nichols R.A."/>
            <person name="Borrell J.S."/>
        </authorList>
    </citation>
    <scope>NUCLEOTIDE SEQUENCE [LARGE SCALE GENOMIC DNA]</scope>
    <source>
        <strain evidence="12">cv. Maze</strain>
        <tissue evidence="11">Seeds</tissue>
    </source>
</reference>
<comment type="subunit">
    <text evidence="7">Heterotrimeric transcription factor composed of three components, NF-YA, NF-YB and NF-YC. NF-YB and NF-YC must interact and dimerize for NF-YA association and DNA binding.</text>
</comment>
<dbReference type="InterPro" id="IPR001289">
    <property type="entry name" value="NFYA"/>
</dbReference>
<organism evidence="11 12">
    <name type="scientific">Ensete ventricosum</name>
    <name type="common">Abyssinian banana</name>
    <name type="synonym">Musa ensete</name>
    <dbReference type="NCBI Taxonomy" id="4639"/>
    <lineage>
        <taxon>Eukaryota</taxon>
        <taxon>Viridiplantae</taxon>
        <taxon>Streptophyta</taxon>
        <taxon>Embryophyta</taxon>
        <taxon>Tracheophyta</taxon>
        <taxon>Spermatophyta</taxon>
        <taxon>Magnoliopsida</taxon>
        <taxon>Liliopsida</taxon>
        <taxon>Zingiberales</taxon>
        <taxon>Musaceae</taxon>
        <taxon>Ensete</taxon>
    </lineage>
</organism>
<evidence type="ECO:0000256" key="4">
    <source>
        <dbReference type="ARBA" id="ARBA00023159"/>
    </source>
</evidence>
<dbReference type="PROSITE" id="PS51152">
    <property type="entry name" value="NFYA_HAP2_2"/>
    <property type="match status" value="1"/>
</dbReference>
<dbReference type="PANTHER" id="PTHR12632">
    <property type="entry name" value="TRANSCRIPTION FACTOR NF-Y ALPHA-RELATED"/>
    <property type="match status" value="1"/>
</dbReference>
<dbReference type="Gene3D" id="6.10.250.2430">
    <property type="match status" value="1"/>
</dbReference>
<evidence type="ECO:0000256" key="1">
    <source>
        <dbReference type="ARBA" id="ARBA00004123"/>
    </source>
</evidence>
<evidence type="ECO:0000256" key="6">
    <source>
        <dbReference type="ARBA" id="ARBA00023242"/>
    </source>
</evidence>
<gene>
    <name evidence="11" type="ORF">OPV22_025180</name>
</gene>
<evidence type="ECO:0000256" key="7">
    <source>
        <dbReference type="ARBA" id="ARBA00025911"/>
    </source>
</evidence>
<dbReference type="GO" id="GO:0003700">
    <property type="term" value="F:DNA-binding transcription factor activity"/>
    <property type="evidence" value="ECO:0007669"/>
    <property type="project" value="UniProtKB-UniRule"/>
</dbReference>
<sequence>MRIAVAVVVVLLAATAEAGDQNDVFTPCDDAKIQRWDGFTFGIAFSNHDSFFSDGVQLSPCDSRLSLTSVAQLAVFRPKVDEISLLTVDTSANPAVTNGGYMVAFAGRKYAARSVPVFVSDNTNVVTSFTLGISAAAPLMTRFYKGEVLVATTMQTTICFTNHGGVGQFSVPQPPQAAPLPWWIGSQSLFEGHSNGEDQLPAASRQLHHAVVPRVGPGPAVTEERDHNVSIREQKSQQQSAVISLMPSFPEHSGHVELELGHSMVYPNYPYGDQCYGLYATYGAQSMHGRMLLPMTMTADGPIYVNAKQFHGILRRRQARAKAERENKLSKVRKPYLHESRHLHAMRRARGSGGRFLNTKKEGSGQVMNYGSKVKDSAPHHPTESPSSEIMKSDSGNLNSSSGGSSVLGSEATSVCTHKNHNNFHVIEHLRSSFFRPLSSMIDGEQGTAGMSNQWVTAADGCCDLLKVFANFDA</sequence>